<protein>
    <submittedName>
        <fullName evidence="2">Dialkylresorcinol condensing enzyme DarA</fullName>
    </submittedName>
</protein>
<proteinExistence type="predicted"/>
<dbReference type="EMBL" id="AQRA01000005">
    <property type="protein sequence ID" value="EZH73624.1"/>
    <property type="molecule type" value="Genomic_DNA"/>
</dbReference>
<sequence length="309" mass="35498">MKHVLVVHYSQSGQLTEIVNNIVNPMDSSEEIKVTHHKIEMEKPYPFPWNRKAFFGVFPETFLQIPEKIKPIPSEITNQKYDLVLLGYQVWYLTPSIPINSFLKSESAKKILDNTPVVTVIGCRNMWVKAQEKMKTLLASCNAKLVGNIVLVDRHINHISVITIKHWMFKGKKSRFLGFFPKPGVSDKDIKNVVKFATPIKDALLTSNFSGLQKKLVQLGAVKIKSFLVLVDKRGNIIFSKLANLAYKKGKTSKTGRKNLLVFFNYYLLFAIWIIAPLVFIVFLTAYIFMYKKISREKKYYSSVDTKNN</sequence>
<name>A0A023BUL2_9FLAO</name>
<accession>A0A023BUL2</accession>
<keyword evidence="3" id="KW-1185">Reference proteome</keyword>
<dbReference type="SUPFAM" id="SSF52218">
    <property type="entry name" value="Flavoproteins"/>
    <property type="match status" value="1"/>
</dbReference>
<keyword evidence="1" id="KW-0812">Transmembrane</keyword>
<keyword evidence="1" id="KW-1133">Transmembrane helix</keyword>
<dbReference type="InterPro" id="IPR029039">
    <property type="entry name" value="Flavoprotein-like_sf"/>
</dbReference>
<comment type="caution">
    <text evidence="2">The sequence shown here is derived from an EMBL/GenBank/DDBJ whole genome shotgun (WGS) entry which is preliminary data.</text>
</comment>
<dbReference type="eggNOG" id="COG0716">
    <property type="taxonomic scope" value="Bacteria"/>
</dbReference>
<reference evidence="2 3" key="1">
    <citation type="submission" date="2014-04" db="EMBL/GenBank/DDBJ databases">
        <title>Aquimarina sp. 22II-S11-z7 Genome Sequencing.</title>
        <authorList>
            <person name="Lai Q."/>
        </authorList>
    </citation>
    <scope>NUCLEOTIDE SEQUENCE [LARGE SCALE GENOMIC DNA]</scope>
    <source>
        <strain evidence="2 3">22II-S11-z7</strain>
    </source>
</reference>
<evidence type="ECO:0000256" key="1">
    <source>
        <dbReference type="SAM" id="Phobius"/>
    </source>
</evidence>
<dbReference type="OrthoDB" id="4547866at2"/>
<gene>
    <name evidence="2" type="ORF">ATO12_16945</name>
</gene>
<evidence type="ECO:0000313" key="2">
    <source>
        <dbReference type="EMBL" id="EZH73624.1"/>
    </source>
</evidence>
<dbReference type="STRING" id="1317122.ATO12_16945"/>
<dbReference type="Proteomes" id="UP000023541">
    <property type="component" value="Unassembled WGS sequence"/>
</dbReference>
<dbReference type="AlphaFoldDB" id="A0A023BUL2"/>
<dbReference type="RefSeq" id="WP_034242357.1">
    <property type="nucleotide sequence ID" value="NZ_AQRA01000005.1"/>
</dbReference>
<evidence type="ECO:0000313" key="3">
    <source>
        <dbReference type="Proteomes" id="UP000023541"/>
    </source>
</evidence>
<dbReference type="Gene3D" id="3.40.50.360">
    <property type="match status" value="1"/>
</dbReference>
<keyword evidence="1" id="KW-0472">Membrane</keyword>
<organism evidence="2 3">
    <name type="scientific">Aquimarina atlantica</name>
    <dbReference type="NCBI Taxonomy" id="1317122"/>
    <lineage>
        <taxon>Bacteria</taxon>
        <taxon>Pseudomonadati</taxon>
        <taxon>Bacteroidota</taxon>
        <taxon>Flavobacteriia</taxon>
        <taxon>Flavobacteriales</taxon>
        <taxon>Flavobacteriaceae</taxon>
        <taxon>Aquimarina</taxon>
    </lineage>
</organism>
<feature type="transmembrane region" description="Helical" evidence="1">
    <location>
        <begin position="266"/>
        <end position="289"/>
    </location>
</feature>